<evidence type="ECO:0000313" key="4">
    <source>
        <dbReference type="EMBL" id="SAM05627.1"/>
    </source>
</evidence>
<feature type="compositionally biased region" description="Polar residues" evidence="2">
    <location>
        <begin position="168"/>
        <end position="182"/>
    </location>
</feature>
<dbReference type="Proteomes" id="UP000078561">
    <property type="component" value="Unassembled WGS sequence"/>
</dbReference>
<dbReference type="PANTHER" id="PTHR23310:SF133">
    <property type="entry name" value="COA BINDING PROTEIN, PUTATIVE (AFU_ORTHOLOGUE AFUA_1G12300)-RELATED"/>
    <property type="match status" value="1"/>
</dbReference>
<proteinExistence type="predicted"/>
<protein>
    <recommendedName>
        <fullName evidence="3">ACB domain-containing protein</fullName>
    </recommendedName>
</protein>
<sequence length="432" mass="49625">MPSRQSSNTTHLETQVSFSRALAVVRSLSMSDARWQPSTQDKLRLYGLYKQAVEGECHVARPSSRLVVLHAKWKAWDQLRQLSSVEAQKQYVMLLIDILFKFIERYPEHELVPSLRDSIQYLQLNSDAYPPFTETMDEGHFQHIEEEQLIQPQQSTLDSPPPSLYLTHRQQQTNQRHPYSSHDTPSTTYTSPVTPDDSFSLQQQRLQQQKQQWYDRNRSHAQQQQQPFTGDRFRQPPFHDNLHDGISDADTIDREVAAATSGLGLVSPDQHPYHSFSASIPSNLSQQYRTNDSAHSNQTNSHRRSMTAATTNSGRGTSTVEGRMASQVAPSSSDNALESLQTEVAALTEQLDHFRKTLAENKMEKQRWSWRWLIKTLVKHASINLLILTLVFLVLLKRKSPIAYAIVAHVGPRLQDILHYIMQKVFFWKLTV</sequence>
<dbReference type="InParanoid" id="A0A168QVI6"/>
<evidence type="ECO:0000256" key="2">
    <source>
        <dbReference type="SAM" id="MobiDB-lite"/>
    </source>
</evidence>
<keyword evidence="1" id="KW-0446">Lipid-binding</keyword>
<name>A0A168QVI6_ABSGL</name>
<gene>
    <name evidence="4" type="primary">ABSGL_11502.1 scaffold 12295</name>
</gene>
<reference evidence="4" key="1">
    <citation type="submission" date="2016-04" db="EMBL/GenBank/DDBJ databases">
        <authorList>
            <person name="Evans L.H."/>
            <person name="Alamgir A."/>
            <person name="Owens N."/>
            <person name="Weber N.D."/>
            <person name="Virtaneva K."/>
            <person name="Barbian K."/>
            <person name="Babar A."/>
            <person name="Rosenke K."/>
        </authorList>
    </citation>
    <scope>NUCLEOTIDE SEQUENCE [LARGE SCALE GENOMIC DNA]</scope>
    <source>
        <strain evidence="4">CBS 101.48</strain>
    </source>
</reference>
<feature type="compositionally biased region" description="Polar residues" evidence="2">
    <location>
        <begin position="286"/>
        <end position="300"/>
    </location>
</feature>
<organism evidence="4">
    <name type="scientific">Absidia glauca</name>
    <name type="common">Pin mould</name>
    <dbReference type="NCBI Taxonomy" id="4829"/>
    <lineage>
        <taxon>Eukaryota</taxon>
        <taxon>Fungi</taxon>
        <taxon>Fungi incertae sedis</taxon>
        <taxon>Mucoromycota</taxon>
        <taxon>Mucoromycotina</taxon>
        <taxon>Mucoromycetes</taxon>
        <taxon>Mucorales</taxon>
        <taxon>Cunninghamellaceae</taxon>
        <taxon>Absidia</taxon>
    </lineage>
</organism>
<feature type="domain" description="ACB" evidence="3">
    <location>
        <begin position="14"/>
        <end position="104"/>
    </location>
</feature>
<dbReference type="OMA" id="SKSIFQW"/>
<feature type="region of interest" description="Disordered" evidence="2">
    <location>
        <begin position="286"/>
        <end position="323"/>
    </location>
</feature>
<dbReference type="OrthoDB" id="346910at2759"/>
<feature type="compositionally biased region" description="Low complexity" evidence="2">
    <location>
        <begin position="183"/>
        <end position="212"/>
    </location>
</feature>
<dbReference type="GO" id="GO:0006631">
    <property type="term" value="P:fatty acid metabolic process"/>
    <property type="evidence" value="ECO:0007669"/>
    <property type="project" value="TreeGrafter"/>
</dbReference>
<dbReference type="Pfam" id="PF00887">
    <property type="entry name" value="ACBP"/>
    <property type="match status" value="1"/>
</dbReference>
<evidence type="ECO:0000256" key="1">
    <source>
        <dbReference type="ARBA" id="ARBA00023121"/>
    </source>
</evidence>
<evidence type="ECO:0000313" key="5">
    <source>
        <dbReference type="Proteomes" id="UP000078561"/>
    </source>
</evidence>
<dbReference type="SUPFAM" id="SSF47027">
    <property type="entry name" value="Acyl-CoA binding protein"/>
    <property type="match status" value="1"/>
</dbReference>
<feature type="region of interest" description="Disordered" evidence="2">
    <location>
        <begin position="152"/>
        <end position="235"/>
    </location>
</feature>
<dbReference type="Gene3D" id="1.20.80.10">
    <property type="match status" value="1"/>
</dbReference>
<keyword evidence="5" id="KW-1185">Reference proteome</keyword>
<dbReference type="PROSITE" id="PS51228">
    <property type="entry name" value="ACB_2"/>
    <property type="match status" value="1"/>
</dbReference>
<dbReference type="AlphaFoldDB" id="A0A168QVI6"/>
<accession>A0A168QVI6</accession>
<dbReference type="InterPro" id="IPR035984">
    <property type="entry name" value="Acyl-CoA-binding_sf"/>
</dbReference>
<dbReference type="PANTHER" id="PTHR23310">
    <property type="entry name" value="ACYL-COA-BINDING PROTEIN, ACBP"/>
    <property type="match status" value="1"/>
</dbReference>
<dbReference type="InterPro" id="IPR000582">
    <property type="entry name" value="Acyl-CoA-binding_protein"/>
</dbReference>
<feature type="compositionally biased region" description="Polar residues" evidence="2">
    <location>
        <begin position="307"/>
        <end position="320"/>
    </location>
</feature>
<evidence type="ECO:0000259" key="3">
    <source>
        <dbReference type="PROSITE" id="PS51228"/>
    </source>
</evidence>
<dbReference type="GO" id="GO:0000062">
    <property type="term" value="F:fatty-acyl-CoA binding"/>
    <property type="evidence" value="ECO:0007669"/>
    <property type="project" value="InterPro"/>
</dbReference>
<dbReference type="InterPro" id="IPR014352">
    <property type="entry name" value="FERM/acyl-CoA-bd_prot_sf"/>
</dbReference>
<dbReference type="STRING" id="4829.A0A168QVI6"/>
<dbReference type="EMBL" id="LT554468">
    <property type="protein sequence ID" value="SAM05627.1"/>
    <property type="molecule type" value="Genomic_DNA"/>
</dbReference>